<feature type="domain" description="Peptidase M16C associated" evidence="1">
    <location>
        <begin position="295"/>
        <end position="545"/>
    </location>
</feature>
<dbReference type="GO" id="GO:0004222">
    <property type="term" value="F:metalloendopeptidase activity"/>
    <property type="evidence" value="ECO:0007669"/>
    <property type="project" value="TreeGrafter"/>
</dbReference>
<dbReference type="Gene3D" id="3.30.830.10">
    <property type="entry name" value="Metalloenzyme, LuxS/M16 peptidase-like"/>
    <property type="match status" value="4"/>
</dbReference>
<comment type="caution">
    <text evidence="2">The sequence shown here is derived from an EMBL/GenBank/DDBJ whole genome shotgun (WGS) entry which is preliminary data.</text>
</comment>
<dbReference type="OrthoDB" id="9762027at2"/>
<dbReference type="InterPro" id="IPR013578">
    <property type="entry name" value="Peptidase_M16C_assoc"/>
</dbReference>
<evidence type="ECO:0000259" key="1">
    <source>
        <dbReference type="SMART" id="SM01264"/>
    </source>
</evidence>
<dbReference type="GO" id="GO:0046872">
    <property type="term" value="F:metal ion binding"/>
    <property type="evidence" value="ECO:0007669"/>
    <property type="project" value="InterPro"/>
</dbReference>
<accession>A0A3M8D259</accession>
<dbReference type="PANTHER" id="PTHR43016:SF13">
    <property type="entry name" value="PRESEQUENCE PROTEASE, MITOCHONDRIAL"/>
    <property type="match status" value="1"/>
</dbReference>
<dbReference type="SMART" id="SM01264">
    <property type="entry name" value="M16C_associated"/>
    <property type="match status" value="1"/>
</dbReference>
<dbReference type="InterPro" id="IPR011249">
    <property type="entry name" value="Metalloenz_LuxS/M16"/>
</dbReference>
<dbReference type="InterPro" id="IPR055130">
    <property type="entry name" value="PreP_C"/>
</dbReference>
<dbReference type="EMBL" id="RHHQ01000023">
    <property type="protein sequence ID" value="RNB81275.1"/>
    <property type="molecule type" value="Genomic_DNA"/>
</dbReference>
<dbReference type="RefSeq" id="WP_122920957.1">
    <property type="nucleotide sequence ID" value="NZ_RHHQ01000023.1"/>
</dbReference>
<reference evidence="2 3" key="1">
    <citation type="submission" date="2018-10" db="EMBL/GenBank/DDBJ databases">
        <title>Phylogenomics of Brevibacillus.</title>
        <authorList>
            <person name="Dunlap C."/>
        </authorList>
    </citation>
    <scope>NUCLEOTIDE SEQUENCE [LARGE SCALE GENOMIC DNA]</scope>
    <source>
        <strain evidence="2 3">JCM 15716</strain>
    </source>
</reference>
<dbReference type="InterPro" id="IPR007863">
    <property type="entry name" value="Peptidase_M16_C"/>
</dbReference>
<proteinExistence type="predicted"/>
<dbReference type="SUPFAM" id="SSF63411">
    <property type="entry name" value="LuxS/MPP-like metallohydrolase"/>
    <property type="match status" value="4"/>
</dbReference>
<dbReference type="Proteomes" id="UP000271031">
    <property type="component" value="Unassembled WGS sequence"/>
</dbReference>
<dbReference type="GO" id="GO:0016485">
    <property type="term" value="P:protein processing"/>
    <property type="evidence" value="ECO:0007669"/>
    <property type="project" value="TreeGrafter"/>
</dbReference>
<dbReference type="PANTHER" id="PTHR43016">
    <property type="entry name" value="PRESEQUENCE PROTEASE"/>
    <property type="match status" value="1"/>
</dbReference>
<dbReference type="Pfam" id="PF22516">
    <property type="entry name" value="PreP_C"/>
    <property type="match status" value="1"/>
</dbReference>
<dbReference type="AlphaFoldDB" id="A0A3M8D259"/>
<protein>
    <submittedName>
        <fullName evidence="2">Insulinase family protein</fullName>
    </submittedName>
</protein>
<organism evidence="2 3">
    <name type="scientific">Brevibacillus fluminis</name>
    <dbReference type="NCBI Taxonomy" id="511487"/>
    <lineage>
        <taxon>Bacteria</taxon>
        <taxon>Bacillati</taxon>
        <taxon>Bacillota</taxon>
        <taxon>Bacilli</taxon>
        <taxon>Bacillales</taxon>
        <taxon>Paenibacillaceae</taxon>
        <taxon>Brevibacillus</taxon>
    </lineage>
</organism>
<evidence type="ECO:0000313" key="3">
    <source>
        <dbReference type="Proteomes" id="UP000271031"/>
    </source>
</evidence>
<name>A0A3M8D259_9BACL</name>
<gene>
    <name evidence="2" type="ORF">EDM56_26545</name>
</gene>
<dbReference type="Pfam" id="PF05193">
    <property type="entry name" value="Peptidase_M16_C"/>
    <property type="match status" value="1"/>
</dbReference>
<evidence type="ECO:0000313" key="2">
    <source>
        <dbReference type="EMBL" id="RNB81275.1"/>
    </source>
</evidence>
<sequence>MKGAFSNLDNMMHRELMNSLFPDTVYSNESGGLPQAIPDLQYTDLLAFHKKYYHPSNSYIYLYGNMDIEEKLIWLDKAYLSRYDKLEIDSKITLQPSFKQRVEVEKKYTIGVHESEENRTFLTYNAVIGTNPDPELNIAFQVLNYALLGFPGAPLRQALIDRGIAKDVYGAYNNEIYQPTFSVVAKNGNATTESFMTTISEVLQQLVREGIDKQTLLAGINSLEFNYREAAFEPKGVHFFLKMLGSWLYDHRFPFVHLETNRIFTALKTKMHNGFFEQLLDTYLLKNTHTSIVVLVPEKGLNAKKDAELKMRLQNYRDSLNSDEIQRIVERTDALKAYQNQSSTLQQRASIPMLSRKDMNSKAPALYQDLKNVDGTTILHHKMFTNGIGYLRILFDLKAVPVELLAYAGILCQVLGALDTEHYDFRQLSNEIHINSGGISTDLGTYADTKQANKYKATFEINAKILYDKLDFAFDIIREIILTTKFEDTKRIYEIISEMKSREQSILISSGSNTAIKRALSYHSEMAAFKDLVSGITHYQLVERIETNFEEEQERLIIALKELVRHIFRPENMLVSYTADEQGYTRLEPLVAELKSGLFTHQVEKDKDKVVFHTSLRNEGFKTTSEVQYAAQTGNFLEKGFTYTGSLRVLKMILSFDYLWNNIRVKGGAYGCMNAFQRDGDSYMVSYRDPNLEKTYKVFEQTPSFINAFEATESEMTRYIIGAIKELDTPMTPAMAGYHSLYLYL</sequence>
<keyword evidence="3" id="KW-1185">Reference proteome</keyword>
<dbReference type="Pfam" id="PF08367">
    <property type="entry name" value="M16C_assoc"/>
    <property type="match status" value="1"/>
</dbReference>